<dbReference type="PRINTS" id="PR00399">
    <property type="entry name" value="SYNAPTOTAGMN"/>
</dbReference>
<dbReference type="CDD" id="cd04035">
    <property type="entry name" value="C2A_Rabphilin_Doc2"/>
    <property type="match status" value="1"/>
</dbReference>
<feature type="region of interest" description="Disordered" evidence="4">
    <location>
        <begin position="23"/>
        <end position="108"/>
    </location>
</feature>
<reference evidence="6" key="1">
    <citation type="journal article" date="2023" name="Mol. Biol. Evol.">
        <title>Third-Generation Sequencing Reveals the Adaptive Role of the Epigenome in Three Deep-Sea Polychaetes.</title>
        <authorList>
            <person name="Perez M."/>
            <person name="Aroh O."/>
            <person name="Sun Y."/>
            <person name="Lan Y."/>
            <person name="Juniper S.K."/>
            <person name="Young C.R."/>
            <person name="Angers B."/>
            <person name="Qian P.Y."/>
        </authorList>
    </citation>
    <scope>NUCLEOTIDE SEQUENCE</scope>
    <source>
        <strain evidence="6">R07B-5</strain>
    </source>
</reference>
<name>A0AAD9NNX2_RIDPI</name>
<accession>A0AAD9NNX2</accession>
<dbReference type="PANTHER" id="PTHR45729:SF6">
    <property type="entry name" value="RABPHILIN, ISOFORM A"/>
    <property type="match status" value="1"/>
</dbReference>
<dbReference type="InterPro" id="IPR043566">
    <property type="entry name" value="Rabphilin/DOC2/Noc2"/>
</dbReference>
<feature type="domain" description="C2" evidence="5">
    <location>
        <begin position="131"/>
        <end position="254"/>
    </location>
</feature>
<dbReference type="SMART" id="SM00239">
    <property type="entry name" value="C2"/>
    <property type="match status" value="2"/>
</dbReference>
<dbReference type="Pfam" id="PF00168">
    <property type="entry name" value="C2"/>
    <property type="match status" value="2"/>
</dbReference>
<evidence type="ECO:0000256" key="3">
    <source>
        <dbReference type="ARBA" id="ARBA00022837"/>
    </source>
</evidence>
<comment type="caution">
    <text evidence="6">The sequence shown here is derived from an EMBL/GenBank/DDBJ whole genome shotgun (WGS) entry which is preliminary data.</text>
</comment>
<evidence type="ECO:0000313" key="6">
    <source>
        <dbReference type="EMBL" id="KAK2175301.1"/>
    </source>
</evidence>
<keyword evidence="1" id="KW-0479">Metal-binding</keyword>
<dbReference type="InterPro" id="IPR035892">
    <property type="entry name" value="C2_domain_sf"/>
</dbReference>
<dbReference type="FunFam" id="2.60.40.150:FF:000023">
    <property type="entry name" value="Double C2-like domain-containing protein"/>
    <property type="match status" value="1"/>
</dbReference>
<sequence>MAGRSAAGPYKCPISGECDSFSIGSSRSNPLSVSSSQLGGSKASLTTGQLSMTESGHFNDFDTGDADGLSDQSSMTGISSRDNPMQSSISSQNSPAVSMTTGIDTKHDPNGSLMASVFRGSMKSLECDENSLGTLEFSLTYDLGNSALHCTIVRATGLRAMDSNGLSDPYVKLHMLPGATKSFKLRTKTIPKTLNPEWNETLTYHGITDDDIFRKTLRLMVLDEDTFSYDFLGETRIPLSTLGDNNIKYYHVCLERQLHLNDDEEMAPDERGRILLSLCYDMSQQHLVVGVLRCACLVAMDSTGYSDPFVKLYLRPDTEKKTKCKTRVKKQTLNPVFNEEFTFKVTRDDLTRKTLEVTVWDKDFGRNDYIGCLLVSLTSRGELLRQWYDMLKQPGETFTHWHMLSPETPPVISSVEYVVPIGHFGFSLRSLWLLTALDG</sequence>
<evidence type="ECO:0000256" key="4">
    <source>
        <dbReference type="SAM" id="MobiDB-lite"/>
    </source>
</evidence>
<protein>
    <recommendedName>
        <fullName evidence="5">C2 domain-containing protein</fullName>
    </recommendedName>
</protein>
<dbReference type="InterPro" id="IPR000008">
    <property type="entry name" value="C2_dom"/>
</dbReference>
<dbReference type="InterPro" id="IPR047022">
    <property type="entry name" value="Rabphilin_Doc2_C2A"/>
</dbReference>
<keyword evidence="3" id="KW-0106">Calcium</keyword>
<feature type="compositionally biased region" description="Polar residues" evidence="4">
    <location>
        <begin position="70"/>
        <end position="103"/>
    </location>
</feature>
<dbReference type="EMBL" id="JAODUO010000738">
    <property type="protein sequence ID" value="KAK2175301.1"/>
    <property type="molecule type" value="Genomic_DNA"/>
</dbReference>
<dbReference type="GO" id="GO:0006887">
    <property type="term" value="P:exocytosis"/>
    <property type="evidence" value="ECO:0007669"/>
    <property type="project" value="TreeGrafter"/>
</dbReference>
<feature type="compositionally biased region" description="Polar residues" evidence="4">
    <location>
        <begin position="37"/>
        <end position="56"/>
    </location>
</feature>
<dbReference type="Proteomes" id="UP001209878">
    <property type="component" value="Unassembled WGS sequence"/>
</dbReference>
<dbReference type="GO" id="GO:0017158">
    <property type="term" value="P:regulation of calcium ion-dependent exocytosis"/>
    <property type="evidence" value="ECO:0007669"/>
    <property type="project" value="TreeGrafter"/>
</dbReference>
<organism evidence="6 7">
    <name type="scientific">Ridgeia piscesae</name>
    <name type="common">Tubeworm</name>
    <dbReference type="NCBI Taxonomy" id="27915"/>
    <lineage>
        <taxon>Eukaryota</taxon>
        <taxon>Metazoa</taxon>
        <taxon>Spiralia</taxon>
        <taxon>Lophotrochozoa</taxon>
        <taxon>Annelida</taxon>
        <taxon>Polychaeta</taxon>
        <taxon>Sedentaria</taxon>
        <taxon>Canalipalpata</taxon>
        <taxon>Sabellida</taxon>
        <taxon>Siboglinidae</taxon>
        <taxon>Ridgeia</taxon>
    </lineage>
</organism>
<evidence type="ECO:0000313" key="7">
    <source>
        <dbReference type="Proteomes" id="UP001209878"/>
    </source>
</evidence>
<keyword evidence="7" id="KW-1185">Reference proteome</keyword>
<dbReference type="GO" id="GO:0016020">
    <property type="term" value="C:membrane"/>
    <property type="evidence" value="ECO:0007669"/>
    <property type="project" value="InterPro"/>
</dbReference>
<feature type="compositionally biased region" description="Low complexity" evidence="4">
    <location>
        <begin position="25"/>
        <end position="36"/>
    </location>
</feature>
<dbReference type="PANTHER" id="PTHR45729">
    <property type="entry name" value="RABPHILIN, ISOFORM A"/>
    <property type="match status" value="1"/>
</dbReference>
<evidence type="ECO:0000259" key="5">
    <source>
        <dbReference type="PROSITE" id="PS50004"/>
    </source>
</evidence>
<evidence type="ECO:0000256" key="2">
    <source>
        <dbReference type="ARBA" id="ARBA00022737"/>
    </source>
</evidence>
<dbReference type="PROSITE" id="PS50004">
    <property type="entry name" value="C2"/>
    <property type="match status" value="2"/>
</dbReference>
<keyword evidence="2" id="KW-0677">Repeat</keyword>
<dbReference type="SUPFAM" id="SSF49562">
    <property type="entry name" value="C2 domain (Calcium/lipid-binding domain, CaLB)"/>
    <property type="match status" value="2"/>
</dbReference>
<evidence type="ECO:0000256" key="1">
    <source>
        <dbReference type="ARBA" id="ARBA00022723"/>
    </source>
</evidence>
<dbReference type="GO" id="GO:0046872">
    <property type="term" value="F:metal ion binding"/>
    <property type="evidence" value="ECO:0007669"/>
    <property type="project" value="UniProtKB-KW"/>
</dbReference>
<feature type="domain" description="C2" evidence="5">
    <location>
        <begin position="270"/>
        <end position="402"/>
    </location>
</feature>
<dbReference type="PRINTS" id="PR00360">
    <property type="entry name" value="C2DOMAIN"/>
</dbReference>
<dbReference type="GO" id="GO:0061669">
    <property type="term" value="P:spontaneous neurotransmitter secretion"/>
    <property type="evidence" value="ECO:0007669"/>
    <property type="project" value="TreeGrafter"/>
</dbReference>
<dbReference type="GO" id="GO:0098793">
    <property type="term" value="C:presynapse"/>
    <property type="evidence" value="ECO:0007669"/>
    <property type="project" value="GOC"/>
</dbReference>
<dbReference type="Gene3D" id="2.60.40.150">
    <property type="entry name" value="C2 domain"/>
    <property type="match status" value="2"/>
</dbReference>
<dbReference type="InterPro" id="IPR001565">
    <property type="entry name" value="Synaptotagmin"/>
</dbReference>
<proteinExistence type="predicted"/>
<dbReference type="AlphaFoldDB" id="A0AAD9NNX2"/>
<gene>
    <name evidence="6" type="ORF">NP493_736g03018</name>
</gene>